<dbReference type="SUPFAM" id="SSF53474">
    <property type="entry name" value="alpha/beta-Hydrolases"/>
    <property type="match status" value="1"/>
</dbReference>
<dbReference type="EMBL" id="NOIG01000006">
    <property type="protein sequence ID" value="OYD50514.1"/>
    <property type="molecule type" value="Genomic_DNA"/>
</dbReference>
<dbReference type="AlphaFoldDB" id="A0A235ENA2"/>
<dbReference type="Gene3D" id="3.40.50.1820">
    <property type="entry name" value="alpha/beta hydrolase"/>
    <property type="match status" value="1"/>
</dbReference>
<proteinExistence type="predicted"/>
<evidence type="ECO:0000313" key="2">
    <source>
        <dbReference type="Proteomes" id="UP000215441"/>
    </source>
</evidence>
<reference evidence="1 2" key="1">
    <citation type="submission" date="2017-07" db="EMBL/GenBank/DDBJ databases">
        <title>Acidovorax KNDSW TSA 6 genome sequence and assembly.</title>
        <authorList>
            <person name="Mayilraj S."/>
        </authorList>
    </citation>
    <scope>NUCLEOTIDE SEQUENCE [LARGE SCALE GENOMIC DNA]</scope>
    <source>
        <strain evidence="1 2">KNDSW-TSA6</strain>
    </source>
</reference>
<protein>
    <recommendedName>
        <fullName evidence="3">AB hydrolase-1 domain-containing protein</fullName>
    </recommendedName>
</protein>
<organism evidence="1 2">
    <name type="scientific">Acidovorax kalamii</name>
    <dbReference type="NCBI Taxonomy" id="2004485"/>
    <lineage>
        <taxon>Bacteria</taxon>
        <taxon>Pseudomonadati</taxon>
        <taxon>Pseudomonadota</taxon>
        <taxon>Betaproteobacteria</taxon>
        <taxon>Burkholderiales</taxon>
        <taxon>Comamonadaceae</taxon>
        <taxon>Acidovorax</taxon>
    </lineage>
</organism>
<comment type="caution">
    <text evidence="1">The sequence shown here is derived from an EMBL/GenBank/DDBJ whole genome shotgun (WGS) entry which is preliminary data.</text>
</comment>
<gene>
    <name evidence="1" type="ORF">CBY09_10770</name>
</gene>
<accession>A0A235ENA2</accession>
<sequence length="182" mass="19623">MDGGYILDMVRAFAEKNVQLISVDPRKWSGGTLADAAIGVDVFRAGKSVIQVPLDKFPQSGTQFNLIGYSYGSLVAAQVAINYGAGGTVVNHLVLIGSPIGGKFLQQVKTTPAIKNVIVVDLTAQGDPLYAGMSREKLLLSTPSLGKQMVEASGHFYYAPNTEEGKRRRRELAAYLYSRGLR</sequence>
<dbReference type="Proteomes" id="UP000215441">
    <property type="component" value="Unassembled WGS sequence"/>
</dbReference>
<name>A0A235ENA2_9BURK</name>
<keyword evidence="2" id="KW-1185">Reference proteome</keyword>
<dbReference type="InterPro" id="IPR029058">
    <property type="entry name" value="AB_hydrolase_fold"/>
</dbReference>
<evidence type="ECO:0000313" key="1">
    <source>
        <dbReference type="EMBL" id="OYD50514.1"/>
    </source>
</evidence>
<evidence type="ECO:0008006" key="3">
    <source>
        <dbReference type="Google" id="ProtNLM"/>
    </source>
</evidence>